<evidence type="ECO:0000313" key="3">
    <source>
        <dbReference type="Proteomes" id="UP001185331"/>
    </source>
</evidence>
<feature type="domain" description="Phage tail collar" evidence="1">
    <location>
        <begin position="6"/>
        <end position="62"/>
    </location>
</feature>
<dbReference type="Gene3D" id="3.90.1340.10">
    <property type="entry name" value="Phage tail collar domain"/>
    <property type="match status" value="1"/>
</dbReference>
<accession>A0AAE4BQL5</accession>
<organism evidence="2 3">
    <name type="scientific">Deinococcus soli</name>
    <name type="common">ex Cha et al. 2016</name>
    <dbReference type="NCBI Taxonomy" id="1309411"/>
    <lineage>
        <taxon>Bacteria</taxon>
        <taxon>Thermotogati</taxon>
        <taxon>Deinococcota</taxon>
        <taxon>Deinococci</taxon>
        <taxon>Deinococcales</taxon>
        <taxon>Deinococcaceae</taxon>
        <taxon>Deinococcus</taxon>
    </lineage>
</organism>
<dbReference type="EMBL" id="JAVDQK010000018">
    <property type="protein sequence ID" value="MDR6220866.1"/>
    <property type="molecule type" value="Genomic_DNA"/>
</dbReference>
<dbReference type="RefSeq" id="WP_188846777.1">
    <property type="nucleotide sequence ID" value="NZ_BMHJ01000072.1"/>
</dbReference>
<dbReference type="SUPFAM" id="SSF88874">
    <property type="entry name" value="Receptor-binding domain of short tail fibre protein gp12"/>
    <property type="match status" value="1"/>
</dbReference>
<evidence type="ECO:0000259" key="1">
    <source>
        <dbReference type="Pfam" id="PF07484"/>
    </source>
</evidence>
<reference evidence="2" key="1">
    <citation type="submission" date="2023-07" db="EMBL/GenBank/DDBJ databases">
        <title>Sorghum-associated microbial communities from plants grown in Nebraska, USA.</title>
        <authorList>
            <person name="Schachtman D."/>
        </authorList>
    </citation>
    <scope>NUCLEOTIDE SEQUENCE</scope>
    <source>
        <strain evidence="2">BE330</strain>
    </source>
</reference>
<evidence type="ECO:0000313" key="2">
    <source>
        <dbReference type="EMBL" id="MDR6220866.1"/>
    </source>
</evidence>
<name>A0AAE4BQL5_9DEIO</name>
<dbReference type="Pfam" id="PF07484">
    <property type="entry name" value="Collar"/>
    <property type="match status" value="1"/>
</dbReference>
<protein>
    <submittedName>
        <fullName evidence="2">Microcystin-dependent protein</fullName>
    </submittedName>
</protein>
<comment type="caution">
    <text evidence="2">The sequence shown here is derived from an EMBL/GenBank/DDBJ whole genome shotgun (WGS) entry which is preliminary data.</text>
</comment>
<dbReference type="AlphaFoldDB" id="A0AAE4BQL5"/>
<sequence>MDTYIGQIILFSGTYVISNFMECNGQLLPIRQYNALFAVLGTTYGGDGMNTFGLPDLRGRVPAHAGQGGGLPNVTMGQMLGAASATLTAAQLPPMAATVNVLATTDTGDTASPANALPAVHLNAADPSDPGLTIYRSAATVTPGNTVTMQTASVTLPGSGQPVPTVSPALGLKYLICVNGLFPPRD</sequence>
<dbReference type="Proteomes" id="UP001185331">
    <property type="component" value="Unassembled WGS sequence"/>
</dbReference>
<gene>
    <name evidence="2" type="ORF">J2Y00_004493</name>
</gene>
<dbReference type="InterPro" id="IPR037053">
    <property type="entry name" value="Phage_tail_collar_dom_sf"/>
</dbReference>
<dbReference type="InterPro" id="IPR011083">
    <property type="entry name" value="Phage_tail_collar_dom"/>
</dbReference>
<proteinExistence type="predicted"/>